<keyword evidence="5" id="KW-1185">Reference proteome</keyword>
<sequence>MKTMQWLIRREYWENKGSLVVVPLVLAALMIVFTAVMALKGQNATFSINTPDGTVSSADVLMGVRQQRVVAEVMATAYPLVAAPLYLAMAFTVFFYCMNSLYGERRDRSLLFWKSLPVSDTATVLSKAALALLLIPLGTLALALATALVITTIGLAVLAVNGPNLMPQLLGSGQLWLTALKLVSLLPVYMLWALPTVGWLLMVSSWARSKVFLWAVGTPLITAALLAWANKMGGLAIDVEWLFQNVISRLLISVVPGSWFSVDTLHVAVENAGRATRHNDPSGVLDAIYTQSWAALGTPHLWLGVLAGVMMIGVAIWMRQRREEV</sequence>
<dbReference type="RefSeq" id="WP_155470039.1">
    <property type="nucleotide sequence ID" value="NZ_BMKG01000025.1"/>
</dbReference>
<evidence type="ECO:0000256" key="1">
    <source>
        <dbReference type="SAM" id="Phobius"/>
    </source>
</evidence>
<accession>A0A6I3SU86</accession>
<feature type="transmembrane region" description="Helical" evidence="1">
    <location>
        <begin position="212"/>
        <end position="229"/>
    </location>
</feature>
<evidence type="ECO:0000313" key="3">
    <source>
        <dbReference type="EMBL" id="MTV52711.1"/>
    </source>
</evidence>
<evidence type="ECO:0000313" key="4">
    <source>
        <dbReference type="Proteomes" id="UP000430634"/>
    </source>
</evidence>
<dbReference type="AlphaFoldDB" id="A0A6I3SU86"/>
<reference evidence="5" key="2">
    <citation type="journal article" date="2019" name="Int. J. Syst. Evol. Microbiol.">
        <title>The Global Catalogue of Microorganisms (GCM) 10K type strain sequencing project: providing services to taxonomists for standard genome sequencing and annotation.</title>
        <authorList>
            <consortium name="The Broad Institute Genomics Platform"/>
            <consortium name="The Broad Institute Genome Sequencing Center for Infectious Disease"/>
            <person name="Wu L."/>
            <person name="Ma J."/>
        </authorList>
    </citation>
    <scope>NUCLEOTIDE SEQUENCE [LARGE SCALE GENOMIC DNA]</scope>
    <source>
        <strain evidence="5">CGMCC 1.15931</strain>
    </source>
</reference>
<gene>
    <name evidence="2" type="ORF">GCM10011572_45270</name>
    <name evidence="3" type="ORF">GM672_08175</name>
</gene>
<keyword evidence="1" id="KW-0472">Membrane</keyword>
<proteinExistence type="predicted"/>
<dbReference type="Proteomes" id="UP000430634">
    <property type="component" value="Unassembled WGS sequence"/>
</dbReference>
<feature type="transmembrane region" description="Helical" evidence="1">
    <location>
        <begin position="141"/>
        <end position="161"/>
    </location>
</feature>
<keyword evidence="1" id="KW-0812">Transmembrane</keyword>
<reference evidence="2" key="1">
    <citation type="journal article" date="2014" name="Int. J. Syst. Evol. Microbiol.">
        <title>Complete genome of a new Firmicutes species belonging to the dominant human colonic microbiota ('Ruminococcus bicirculans') reveals two chromosomes and a selective capacity to utilize plant glucans.</title>
        <authorList>
            <consortium name="NISC Comparative Sequencing Program"/>
            <person name="Wegmann U."/>
            <person name="Louis P."/>
            <person name="Goesmann A."/>
            <person name="Henrissat B."/>
            <person name="Duncan S.H."/>
            <person name="Flint H.J."/>
        </authorList>
    </citation>
    <scope>NUCLEOTIDE SEQUENCE</scope>
    <source>
        <strain evidence="2">CGMCC 1.15931</strain>
    </source>
</reference>
<comment type="caution">
    <text evidence="3">The sequence shown here is derived from an EMBL/GenBank/DDBJ whole genome shotgun (WGS) entry which is preliminary data.</text>
</comment>
<reference evidence="3 4" key="3">
    <citation type="submission" date="2019-11" db="EMBL/GenBank/DDBJ databases">
        <title>Type strains purchased from KCTC, JCM and DSMZ.</title>
        <authorList>
            <person name="Lu H."/>
        </authorList>
    </citation>
    <scope>NUCLEOTIDE SEQUENCE [LARGE SCALE GENOMIC DNA]</scope>
    <source>
        <strain evidence="3 4">KCTC 52429</strain>
    </source>
</reference>
<name>A0A6I3SU86_9BURK</name>
<dbReference type="Proteomes" id="UP000622638">
    <property type="component" value="Unassembled WGS sequence"/>
</dbReference>
<protein>
    <submittedName>
        <fullName evidence="2">ABC transporter permease</fullName>
    </submittedName>
</protein>
<organism evidence="3 4">
    <name type="scientific">Pseudoduganella buxea</name>
    <dbReference type="NCBI Taxonomy" id="1949069"/>
    <lineage>
        <taxon>Bacteria</taxon>
        <taxon>Pseudomonadati</taxon>
        <taxon>Pseudomonadota</taxon>
        <taxon>Betaproteobacteria</taxon>
        <taxon>Burkholderiales</taxon>
        <taxon>Oxalobacteraceae</taxon>
        <taxon>Telluria group</taxon>
        <taxon>Pseudoduganella</taxon>
    </lineage>
</organism>
<feature type="transmembrane region" description="Helical" evidence="1">
    <location>
        <begin position="300"/>
        <end position="318"/>
    </location>
</feature>
<keyword evidence="1" id="KW-1133">Transmembrane helix</keyword>
<dbReference type="EMBL" id="BMKG01000025">
    <property type="protein sequence ID" value="GGC18746.1"/>
    <property type="molecule type" value="Genomic_DNA"/>
</dbReference>
<feature type="transmembrane region" description="Helical" evidence="1">
    <location>
        <begin position="20"/>
        <end position="39"/>
    </location>
</feature>
<dbReference type="EMBL" id="WNKZ01000016">
    <property type="protein sequence ID" value="MTV52711.1"/>
    <property type="molecule type" value="Genomic_DNA"/>
</dbReference>
<reference evidence="2" key="4">
    <citation type="submission" date="2024-05" db="EMBL/GenBank/DDBJ databases">
        <authorList>
            <person name="Sun Q."/>
            <person name="Zhou Y."/>
        </authorList>
    </citation>
    <scope>NUCLEOTIDE SEQUENCE</scope>
    <source>
        <strain evidence="2">CGMCC 1.15931</strain>
    </source>
</reference>
<evidence type="ECO:0000313" key="5">
    <source>
        <dbReference type="Proteomes" id="UP000622638"/>
    </source>
</evidence>
<feature type="transmembrane region" description="Helical" evidence="1">
    <location>
        <begin position="77"/>
        <end position="98"/>
    </location>
</feature>
<evidence type="ECO:0000313" key="2">
    <source>
        <dbReference type="EMBL" id="GGC18746.1"/>
    </source>
</evidence>
<dbReference type="OrthoDB" id="118685at2"/>